<comment type="caution">
    <text evidence="3">The sequence shown here is derived from an EMBL/GenBank/DDBJ whole genome shotgun (WGS) entry which is preliminary data.</text>
</comment>
<keyword evidence="1" id="KW-1133">Transmembrane helix</keyword>
<protein>
    <submittedName>
        <fullName evidence="3">C4-dicarboxylate ABC transporter permease</fullName>
    </submittedName>
</protein>
<dbReference type="PANTHER" id="PTHR35342">
    <property type="entry name" value="TRICARBOXYLIC TRANSPORT PROTEIN"/>
    <property type="match status" value="1"/>
</dbReference>
<dbReference type="Proteomes" id="UP000460157">
    <property type="component" value="Unassembled WGS sequence"/>
</dbReference>
<evidence type="ECO:0000313" key="4">
    <source>
        <dbReference type="Proteomes" id="UP000460157"/>
    </source>
</evidence>
<proteinExistence type="predicted"/>
<dbReference type="OrthoDB" id="9781349at2"/>
<dbReference type="EMBL" id="WRPM01000048">
    <property type="protein sequence ID" value="MVT26093.1"/>
    <property type="molecule type" value="Genomic_DNA"/>
</dbReference>
<feature type="transmembrane region" description="Helical" evidence="1">
    <location>
        <begin position="109"/>
        <end position="131"/>
    </location>
</feature>
<feature type="transmembrane region" description="Helical" evidence="1">
    <location>
        <begin position="465"/>
        <end position="486"/>
    </location>
</feature>
<evidence type="ECO:0000259" key="2">
    <source>
        <dbReference type="Pfam" id="PF01970"/>
    </source>
</evidence>
<accession>A0A7K1UHZ7</accession>
<reference evidence="3 4" key="1">
    <citation type="submission" date="2019-12" db="EMBL/GenBank/DDBJ databases">
        <title>Nesterenkonia muleiensis sp. nov., a novel actinobacterium isolated from sap of Populus euphratica.</title>
        <authorList>
            <person name="Wang R."/>
        </authorList>
    </citation>
    <scope>NUCLEOTIDE SEQUENCE [LARGE SCALE GENOMIC DNA]</scope>
    <source>
        <strain evidence="3 4">F10</strain>
    </source>
</reference>
<feature type="transmembrane region" description="Helical" evidence="1">
    <location>
        <begin position="60"/>
        <end position="82"/>
    </location>
</feature>
<dbReference type="InterPro" id="IPR002823">
    <property type="entry name" value="DUF112_TM"/>
</dbReference>
<feature type="transmembrane region" description="Helical" evidence="1">
    <location>
        <begin position="137"/>
        <end position="159"/>
    </location>
</feature>
<keyword evidence="1" id="KW-0472">Membrane</keyword>
<feature type="transmembrane region" description="Helical" evidence="1">
    <location>
        <begin position="379"/>
        <end position="401"/>
    </location>
</feature>
<name>A0A7K1UHZ7_9MICC</name>
<feature type="transmembrane region" description="Helical" evidence="1">
    <location>
        <begin position="413"/>
        <end position="445"/>
    </location>
</feature>
<feature type="transmembrane region" description="Helical" evidence="1">
    <location>
        <begin position="318"/>
        <end position="341"/>
    </location>
</feature>
<feature type="transmembrane region" description="Helical" evidence="1">
    <location>
        <begin position="258"/>
        <end position="279"/>
    </location>
</feature>
<gene>
    <name evidence="3" type="ORF">GNZ21_06940</name>
</gene>
<feature type="transmembrane region" description="Helical" evidence="1">
    <location>
        <begin position="20"/>
        <end position="40"/>
    </location>
</feature>
<keyword evidence="1" id="KW-0812">Transmembrane</keyword>
<feature type="transmembrane region" description="Helical" evidence="1">
    <location>
        <begin position="353"/>
        <end position="373"/>
    </location>
</feature>
<evidence type="ECO:0000256" key="1">
    <source>
        <dbReference type="SAM" id="Phobius"/>
    </source>
</evidence>
<organism evidence="3 4">
    <name type="scientific">Nesterenkonia alkaliphila</name>
    <dbReference type="NCBI Taxonomy" id="1463631"/>
    <lineage>
        <taxon>Bacteria</taxon>
        <taxon>Bacillati</taxon>
        <taxon>Actinomycetota</taxon>
        <taxon>Actinomycetes</taxon>
        <taxon>Micrococcales</taxon>
        <taxon>Micrococcaceae</taxon>
        <taxon>Nesterenkonia</taxon>
    </lineage>
</organism>
<dbReference type="AlphaFoldDB" id="A0A7K1UHZ7"/>
<evidence type="ECO:0000313" key="3">
    <source>
        <dbReference type="EMBL" id="MVT26093.1"/>
    </source>
</evidence>
<dbReference type="RefSeq" id="WP_157322722.1">
    <property type="nucleotide sequence ID" value="NZ_BMFX01000002.1"/>
</dbReference>
<dbReference type="PANTHER" id="PTHR35342:SF5">
    <property type="entry name" value="TRICARBOXYLIC TRANSPORT PROTEIN"/>
    <property type="match status" value="1"/>
</dbReference>
<dbReference type="Pfam" id="PF01970">
    <property type="entry name" value="TctA"/>
    <property type="match status" value="1"/>
</dbReference>
<feature type="domain" description="DUF112" evidence="2">
    <location>
        <begin position="20"/>
        <end position="438"/>
    </location>
</feature>
<keyword evidence="4" id="KW-1185">Reference proteome</keyword>
<sequence>MELLSSVAEGFSALLSLENLLILFLATLIGLLGGVIPGVSGPMMVVVFLPITYAFEPTQAFILLTVIYAASVYGGMVTAILFRAPGTPESSMTVLDGYSMAQKGEAGRALGVGILASGTGAIIATVAMILLTPPLAALAMNFSSAEFFAIALLGLSIVASLSSGQVSKGIFGVGFGMLLATVGNDPMTATQRLTFNVPDLGAGLELIPVMIGLFAIPEVLRRSRLDTKIKFNTSYGKVEVWSRRNLTSVGPTAGRSGVIGTGIGILPGAGAVTAAILGYTQAVRFSRDKSQFGKGDPRGVAGPESANNAGAVGSLVPLFALGIPGSATTAILIGAFILHGFQPGPNLMTTQSAFVYTIFAAILVANVLALVFAKPLIRVLINVLNIPYALLGPAIVIFCIIGSYSLRNSVFDVWVMLLFGIIGYILMKYNFPVGTIVLGFVLGPIAESSFRRALMMSGGDATVFFTRPISLTIILIAIAILVCPLLKPLVRQVLKPKTPTSLQA</sequence>